<sequence>MKHPIQKLAYDSTSKALYLAVGERIQKFDSVTGDLISEWIPHTCETKTDLEEPKNKKAKTADSKHNVFRTLSCSPDGKYVVGSTDEQKSLVVLNADDLTVVNIRKFPKRPSAIDITSDSSTVLLGDKFGDVYAVPIRDVTYVPTAGLSKISQVSESESGGELDPILGHVSMLVDLLITEDQNGLRHIISSDRDEHIRVTKYPESFLIERFCLGHEQYVSQLLIPSWCPNTLISGGGDDFLAHWDWTTGELLEKVDVHSILYPESEQNESEAQVEEVAMSGIWQVPELQLILAYDETVKMLLVFKLHKEPRELEYLNKFSVSILDVAVTGDSGKVWLSIDDTDNNNQLIQKFIISGKGEFTATDSDVTARILDKASFNIASRDEVVALHSIALLRKHAEH</sequence>
<comment type="caution">
    <text evidence="1">The sequence shown here is derived from an EMBL/GenBank/DDBJ whole genome shotgun (WGS) entry which is preliminary data.</text>
</comment>
<accession>A0ACC3T1Z6</accession>
<gene>
    <name evidence="1" type="ORF">V1525DRAFT_375984</name>
</gene>
<keyword evidence="2" id="KW-1185">Reference proteome</keyword>
<evidence type="ECO:0000313" key="2">
    <source>
        <dbReference type="Proteomes" id="UP001433508"/>
    </source>
</evidence>
<name>A0ACC3T1Z6_LIPKO</name>
<organism evidence="1 2">
    <name type="scientific">Lipomyces kononenkoae</name>
    <name type="common">Yeast</name>
    <dbReference type="NCBI Taxonomy" id="34357"/>
    <lineage>
        <taxon>Eukaryota</taxon>
        <taxon>Fungi</taxon>
        <taxon>Dikarya</taxon>
        <taxon>Ascomycota</taxon>
        <taxon>Saccharomycotina</taxon>
        <taxon>Lipomycetes</taxon>
        <taxon>Lipomycetales</taxon>
        <taxon>Lipomycetaceae</taxon>
        <taxon>Lipomyces</taxon>
    </lineage>
</organism>
<dbReference type="EMBL" id="MU971362">
    <property type="protein sequence ID" value="KAK9237949.1"/>
    <property type="molecule type" value="Genomic_DNA"/>
</dbReference>
<reference evidence="2" key="1">
    <citation type="journal article" date="2024" name="Front. Bioeng. Biotechnol.">
        <title>Genome-scale model development and genomic sequencing of the oleaginous clade Lipomyces.</title>
        <authorList>
            <person name="Czajka J.J."/>
            <person name="Han Y."/>
            <person name="Kim J."/>
            <person name="Mondo S.J."/>
            <person name="Hofstad B.A."/>
            <person name="Robles A."/>
            <person name="Haridas S."/>
            <person name="Riley R."/>
            <person name="LaButti K."/>
            <person name="Pangilinan J."/>
            <person name="Andreopoulos W."/>
            <person name="Lipzen A."/>
            <person name="Yan J."/>
            <person name="Wang M."/>
            <person name="Ng V."/>
            <person name="Grigoriev I.V."/>
            <person name="Spatafora J.W."/>
            <person name="Magnuson J.K."/>
            <person name="Baker S.E."/>
            <person name="Pomraning K.R."/>
        </authorList>
    </citation>
    <scope>NUCLEOTIDE SEQUENCE [LARGE SCALE GENOMIC DNA]</scope>
    <source>
        <strain evidence="2">CBS 7786</strain>
    </source>
</reference>
<dbReference type="Proteomes" id="UP001433508">
    <property type="component" value="Unassembled WGS sequence"/>
</dbReference>
<protein>
    <submittedName>
        <fullName evidence="1">Uncharacterized protein</fullName>
    </submittedName>
</protein>
<proteinExistence type="predicted"/>
<evidence type="ECO:0000313" key="1">
    <source>
        <dbReference type="EMBL" id="KAK9237949.1"/>
    </source>
</evidence>